<protein>
    <submittedName>
        <fullName evidence="2">Uncharacterized protein</fullName>
    </submittedName>
</protein>
<dbReference type="EMBL" id="JASCZI010120915">
    <property type="protein sequence ID" value="MED6157557.1"/>
    <property type="molecule type" value="Genomic_DNA"/>
</dbReference>
<reference evidence="2 3" key="1">
    <citation type="journal article" date="2023" name="Plants (Basel)">
        <title>Bridging the Gap: Combining Genomics and Transcriptomics Approaches to Understand Stylosanthes scabra, an Orphan Legume from the Brazilian Caatinga.</title>
        <authorList>
            <person name="Ferreira-Neto J.R.C."/>
            <person name="da Silva M.D."/>
            <person name="Binneck E."/>
            <person name="de Melo N.F."/>
            <person name="da Silva R.H."/>
            <person name="de Melo A.L.T.M."/>
            <person name="Pandolfi V."/>
            <person name="Bustamante F.O."/>
            <person name="Brasileiro-Vidal A.C."/>
            <person name="Benko-Iseppon A.M."/>
        </authorList>
    </citation>
    <scope>NUCLEOTIDE SEQUENCE [LARGE SCALE GENOMIC DNA]</scope>
    <source>
        <tissue evidence="2">Leaves</tissue>
    </source>
</reference>
<evidence type="ECO:0000256" key="1">
    <source>
        <dbReference type="SAM" id="MobiDB-lite"/>
    </source>
</evidence>
<comment type="caution">
    <text evidence="2">The sequence shown here is derived from an EMBL/GenBank/DDBJ whole genome shotgun (WGS) entry which is preliminary data.</text>
</comment>
<gene>
    <name evidence="2" type="ORF">PIB30_024255</name>
</gene>
<keyword evidence="3" id="KW-1185">Reference proteome</keyword>
<evidence type="ECO:0000313" key="3">
    <source>
        <dbReference type="Proteomes" id="UP001341840"/>
    </source>
</evidence>
<evidence type="ECO:0000313" key="2">
    <source>
        <dbReference type="EMBL" id="MED6157557.1"/>
    </source>
</evidence>
<sequence length="119" mass="12930">MDSGMQDAEEELIVCKNCVVRRVGVALSRAIESMDGNSAVPVEECVGNRGSLGADSGKDGFPPGSVEVGTEEDASDFEDVARLTAEDICKMIFRSEERAFDFYSRFGKCYGLGFERVIT</sequence>
<organism evidence="2 3">
    <name type="scientific">Stylosanthes scabra</name>
    <dbReference type="NCBI Taxonomy" id="79078"/>
    <lineage>
        <taxon>Eukaryota</taxon>
        <taxon>Viridiplantae</taxon>
        <taxon>Streptophyta</taxon>
        <taxon>Embryophyta</taxon>
        <taxon>Tracheophyta</taxon>
        <taxon>Spermatophyta</taxon>
        <taxon>Magnoliopsida</taxon>
        <taxon>eudicotyledons</taxon>
        <taxon>Gunneridae</taxon>
        <taxon>Pentapetalae</taxon>
        <taxon>rosids</taxon>
        <taxon>fabids</taxon>
        <taxon>Fabales</taxon>
        <taxon>Fabaceae</taxon>
        <taxon>Papilionoideae</taxon>
        <taxon>50 kb inversion clade</taxon>
        <taxon>dalbergioids sensu lato</taxon>
        <taxon>Dalbergieae</taxon>
        <taxon>Pterocarpus clade</taxon>
        <taxon>Stylosanthes</taxon>
    </lineage>
</organism>
<dbReference type="Proteomes" id="UP001341840">
    <property type="component" value="Unassembled WGS sequence"/>
</dbReference>
<proteinExistence type="predicted"/>
<feature type="region of interest" description="Disordered" evidence="1">
    <location>
        <begin position="50"/>
        <end position="72"/>
    </location>
</feature>
<name>A0ABU6UA16_9FABA</name>
<accession>A0ABU6UA16</accession>